<sequence>MIIDIKYLTENVVNEELYELCMSSADKVQRYLNIVENKIKLYLDIEQFKENDEYIFPEELKEVVRFLVESLYLNKTLNPTG</sequence>
<accession>A0A8S5N2F6</accession>
<evidence type="ECO:0000313" key="1">
    <source>
        <dbReference type="EMBL" id="DAD88535.1"/>
    </source>
</evidence>
<reference evidence="1" key="1">
    <citation type="journal article" date="2021" name="Proc. Natl. Acad. Sci. U.S.A.">
        <title>A Catalog of Tens of Thousands of Viruses from Human Metagenomes Reveals Hidden Associations with Chronic Diseases.</title>
        <authorList>
            <person name="Tisza M.J."/>
            <person name="Buck C.B."/>
        </authorList>
    </citation>
    <scope>NUCLEOTIDE SEQUENCE</scope>
    <source>
        <strain evidence="1">Cttxo15</strain>
    </source>
</reference>
<organism evidence="1">
    <name type="scientific">Podoviridae sp. cttxo15</name>
    <dbReference type="NCBI Taxonomy" id="2826584"/>
    <lineage>
        <taxon>Viruses</taxon>
        <taxon>Duplodnaviria</taxon>
        <taxon>Heunggongvirae</taxon>
        <taxon>Uroviricota</taxon>
        <taxon>Caudoviricetes</taxon>
    </lineage>
</organism>
<dbReference type="EMBL" id="BK015041">
    <property type="protein sequence ID" value="DAD88535.1"/>
    <property type="molecule type" value="Genomic_DNA"/>
</dbReference>
<name>A0A8S5N2F6_9CAUD</name>
<proteinExistence type="predicted"/>
<protein>
    <submittedName>
        <fullName evidence="1">Uncharacterized protein</fullName>
    </submittedName>
</protein>